<keyword evidence="7" id="KW-1185">Reference proteome</keyword>
<evidence type="ECO:0000313" key="7">
    <source>
        <dbReference type="Proteomes" id="UP001172457"/>
    </source>
</evidence>
<keyword evidence="2 4" id="KW-0863">Zinc-finger</keyword>
<dbReference type="EMBL" id="JARYMX010000002">
    <property type="protein sequence ID" value="KAJ9560602.1"/>
    <property type="molecule type" value="Genomic_DNA"/>
</dbReference>
<accession>A0AA38WGS9</accession>
<gene>
    <name evidence="6" type="ORF">OSB04_005762</name>
</gene>
<dbReference type="PROSITE" id="PS50966">
    <property type="entry name" value="ZF_SWIM"/>
    <property type="match status" value="1"/>
</dbReference>
<evidence type="ECO:0000259" key="5">
    <source>
        <dbReference type="PROSITE" id="PS50966"/>
    </source>
</evidence>
<protein>
    <recommendedName>
        <fullName evidence="5">SWIM-type domain-containing protein</fullName>
    </recommendedName>
</protein>
<keyword evidence="3" id="KW-0862">Zinc</keyword>
<dbReference type="AlphaFoldDB" id="A0AA38WGS9"/>
<evidence type="ECO:0000256" key="3">
    <source>
        <dbReference type="ARBA" id="ARBA00022833"/>
    </source>
</evidence>
<organism evidence="6 7">
    <name type="scientific">Centaurea solstitialis</name>
    <name type="common">yellow star-thistle</name>
    <dbReference type="NCBI Taxonomy" id="347529"/>
    <lineage>
        <taxon>Eukaryota</taxon>
        <taxon>Viridiplantae</taxon>
        <taxon>Streptophyta</taxon>
        <taxon>Embryophyta</taxon>
        <taxon>Tracheophyta</taxon>
        <taxon>Spermatophyta</taxon>
        <taxon>Magnoliopsida</taxon>
        <taxon>eudicotyledons</taxon>
        <taxon>Gunneridae</taxon>
        <taxon>Pentapetalae</taxon>
        <taxon>asterids</taxon>
        <taxon>campanulids</taxon>
        <taxon>Asterales</taxon>
        <taxon>Asteraceae</taxon>
        <taxon>Carduoideae</taxon>
        <taxon>Cardueae</taxon>
        <taxon>Centaureinae</taxon>
        <taxon>Centaurea</taxon>
    </lineage>
</organism>
<feature type="domain" description="SWIM-type" evidence="5">
    <location>
        <begin position="37"/>
        <end position="69"/>
    </location>
</feature>
<reference evidence="6" key="1">
    <citation type="submission" date="2023-03" db="EMBL/GenBank/DDBJ databases">
        <title>Chromosome-scale reference genome and RAD-based genetic map of yellow starthistle (Centaurea solstitialis) reveal putative structural variation and QTLs associated with invader traits.</title>
        <authorList>
            <person name="Reatini B."/>
            <person name="Cang F.A."/>
            <person name="Jiang Q."/>
            <person name="Mckibben M.T.W."/>
            <person name="Barker M.S."/>
            <person name="Rieseberg L.H."/>
            <person name="Dlugosch K.M."/>
        </authorList>
    </citation>
    <scope>NUCLEOTIDE SEQUENCE</scope>
    <source>
        <strain evidence="6">CAN-66</strain>
        <tissue evidence="6">Leaf</tissue>
    </source>
</reference>
<dbReference type="Pfam" id="PF04434">
    <property type="entry name" value="SWIM"/>
    <property type="match status" value="1"/>
</dbReference>
<dbReference type="Proteomes" id="UP001172457">
    <property type="component" value="Chromosome 2"/>
</dbReference>
<keyword evidence="1" id="KW-0479">Metal-binding</keyword>
<dbReference type="InterPro" id="IPR006564">
    <property type="entry name" value="Znf_PMZ"/>
</dbReference>
<evidence type="ECO:0000256" key="2">
    <source>
        <dbReference type="ARBA" id="ARBA00022771"/>
    </source>
</evidence>
<evidence type="ECO:0000256" key="1">
    <source>
        <dbReference type="ARBA" id="ARBA00022723"/>
    </source>
</evidence>
<dbReference type="GO" id="GO:0008270">
    <property type="term" value="F:zinc ion binding"/>
    <property type="evidence" value="ECO:0007669"/>
    <property type="project" value="UniProtKB-KW"/>
</dbReference>
<dbReference type="SMART" id="SM00575">
    <property type="entry name" value="ZnF_PMZ"/>
    <property type="match status" value="1"/>
</dbReference>
<evidence type="ECO:0000313" key="6">
    <source>
        <dbReference type="EMBL" id="KAJ9560602.1"/>
    </source>
</evidence>
<comment type="caution">
    <text evidence="6">The sequence shown here is derived from an EMBL/GenBank/DDBJ whole genome shotgun (WGS) entry which is preliminary data.</text>
</comment>
<evidence type="ECO:0000256" key="4">
    <source>
        <dbReference type="PROSITE-ProRule" id="PRU00325"/>
    </source>
</evidence>
<dbReference type="InterPro" id="IPR007527">
    <property type="entry name" value="Znf_SWIM"/>
</dbReference>
<name>A0AA38WGS9_9ASTR</name>
<proteinExistence type="predicted"/>
<sequence>MQVNISREYQRQVNLGEYQVIRSSDNRAEVKCKDKRWKVLLDEKKCSCRVWHVKGISCVHAAAFIALMRETNWDKYVDPYFTIENFKEAYGLEIAPMPTEDE</sequence>